<sequence>MLGVMNIITGNFVSAAMERSQSVKDVDNVFQARRLFKSLDIDDSGAITIDEIRRHLESKPVQQFFRTIDVDSSEAEVLFEILDLSGDGSIDKEERLFFMRNMDFEFISGCLRLQGAARAVDLLLMTKDTRRGRVTDGLRGS</sequence>
<name>A0AA36ND05_9DINO</name>
<dbReference type="PROSITE" id="PS50222">
    <property type="entry name" value="EF_HAND_2"/>
    <property type="match status" value="2"/>
</dbReference>
<gene>
    <name evidence="3" type="ORF">EVOR1521_LOCUS25476</name>
</gene>
<reference evidence="3" key="1">
    <citation type="submission" date="2023-08" db="EMBL/GenBank/DDBJ databases">
        <authorList>
            <person name="Chen Y."/>
            <person name="Shah S."/>
            <person name="Dougan E. K."/>
            <person name="Thang M."/>
            <person name="Chan C."/>
        </authorList>
    </citation>
    <scope>NUCLEOTIDE SEQUENCE</scope>
</reference>
<dbReference type="SUPFAM" id="SSF47473">
    <property type="entry name" value="EF-hand"/>
    <property type="match status" value="1"/>
</dbReference>
<feature type="domain" description="EF-hand" evidence="2">
    <location>
        <begin position="70"/>
        <end position="105"/>
    </location>
</feature>
<dbReference type="SMART" id="SM00054">
    <property type="entry name" value="EFh"/>
    <property type="match status" value="2"/>
</dbReference>
<dbReference type="InterPro" id="IPR018247">
    <property type="entry name" value="EF_Hand_1_Ca_BS"/>
</dbReference>
<dbReference type="Gene3D" id="1.10.238.10">
    <property type="entry name" value="EF-hand"/>
    <property type="match status" value="1"/>
</dbReference>
<dbReference type="Pfam" id="PF13499">
    <property type="entry name" value="EF-hand_7"/>
    <property type="match status" value="1"/>
</dbReference>
<evidence type="ECO:0000256" key="1">
    <source>
        <dbReference type="ARBA" id="ARBA00022837"/>
    </source>
</evidence>
<dbReference type="Proteomes" id="UP001178507">
    <property type="component" value="Unassembled WGS sequence"/>
</dbReference>
<protein>
    <recommendedName>
        <fullName evidence="2">EF-hand domain-containing protein</fullName>
    </recommendedName>
</protein>
<evidence type="ECO:0000259" key="2">
    <source>
        <dbReference type="PROSITE" id="PS50222"/>
    </source>
</evidence>
<accession>A0AA36ND05</accession>
<dbReference type="GO" id="GO:0005509">
    <property type="term" value="F:calcium ion binding"/>
    <property type="evidence" value="ECO:0007669"/>
    <property type="project" value="InterPro"/>
</dbReference>
<dbReference type="EMBL" id="CAUJNA010003461">
    <property type="protein sequence ID" value="CAJ1402637.1"/>
    <property type="molecule type" value="Genomic_DNA"/>
</dbReference>
<dbReference type="PROSITE" id="PS00018">
    <property type="entry name" value="EF_HAND_1"/>
    <property type="match status" value="1"/>
</dbReference>
<keyword evidence="1" id="KW-0106">Calcium</keyword>
<dbReference type="InterPro" id="IPR011992">
    <property type="entry name" value="EF-hand-dom_pair"/>
</dbReference>
<dbReference type="AlphaFoldDB" id="A0AA36ND05"/>
<evidence type="ECO:0000313" key="3">
    <source>
        <dbReference type="EMBL" id="CAJ1402637.1"/>
    </source>
</evidence>
<feature type="domain" description="EF-hand" evidence="2">
    <location>
        <begin position="27"/>
        <end position="62"/>
    </location>
</feature>
<keyword evidence="4" id="KW-1185">Reference proteome</keyword>
<proteinExistence type="predicted"/>
<evidence type="ECO:0000313" key="4">
    <source>
        <dbReference type="Proteomes" id="UP001178507"/>
    </source>
</evidence>
<comment type="caution">
    <text evidence="3">The sequence shown here is derived from an EMBL/GenBank/DDBJ whole genome shotgun (WGS) entry which is preliminary data.</text>
</comment>
<organism evidence="3 4">
    <name type="scientific">Effrenium voratum</name>
    <dbReference type="NCBI Taxonomy" id="2562239"/>
    <lineage>
        <taxon>Eukaryota</taxon>
        <taxon>Sar</taxon>
        <taxon>Alveolata</taxon>
        <taxon>Dinophyceae</taxon>
        <taxon>Suessiales</taxon>
        <taxon>Symbiodiniaceae</taxon>
        <taxon>Effrenium</taxon>
    </lineage>
</organism>
<dbReference type="InterPro" id="IPR002048">
    <property type="entry name" value="EF_hand_dom"/>
</dbReference>